<keyword evidence="4" id="KW-0378">Hydrolase</keyword>
<dbReference type="GO" id="GO:0005634">
    <property type="term" value="C:nucleus"/>
    <property type="evidence" value="ECO:0007669"/>
    <property type="project" value="UniProtKB-SubCell"/>
</dbReference>
<feature type="compositionally biased region" description="Basic and acidic residues" evidence="10">
    <location>
        <begin position="596"/>
        <end position="607"/>
    </location>
</feature>
<dbReference type="InterPro" id="IPR014905">
    <property type="entry name" value="HIRAN"/>
</dbReference>
<evidence type="ECO:0000313" key="13">
    <source>
        <dbReference type="Proteomes" id="UP000824469"/>
    </source>
</evidence>
<dbReference type="AlphaFoldDB" id="A0AA38LAD7"/>
<dbReference type="PANTHER" id="PTHR45626">
    <property type="entry name" value="TRANSCRIPTION TERMINATION FACTOR 2-RELATED"/>
    <property type="match status" value="1"/>
</dbReference>
<dbReference type="GO" id="GO:0003676">
    <property type="term" value="F:nucleic acid binding"/>
    <property type="evidence" value="ECO:0007669"/>
    <property type="project" value="InterPro"/>
</dbReference>
<evidence type="ECO:0000256" key="7">
    <source>
        <dbReference type="ARBA" id="ARBA00022840"/>
    </source>
</evidence>
<dbReference type="InterPro" id="IPR038718">
    <property type="entry name" value="SNF2-like_sf"/>
</dbReference>
<keyword evidence="6" id="KW-0862">Zinc</keyword>
<feature type="compositionally biased region" description="Basic and acidic residues" evidence="10">
    <location>
        <begin position="118"/>
        <end position="138"/>
    </location>
</feature>
<dbReference type="GO" id="GO:0008270">
    <property type="term" value="F:zinc ion binding"/>
    <property type="evidence" value="ECO:0007669"/>
    <property type="project" value="InterPro"/>
</dbReference>
<dbReference type="InterPro" id="IPR027417">
    <property type="entry name" value="P-loop_NTPase"/>
</dbReference>
<keyword evidence="3" id="KW-0547">Nucleotide-binding</keyword>
<evidence type="ECO:0000256" key="9">
    <source>
        <dbReference type="SAM" id="Coils"/>
    </source>
</evidence>
<keyword evidence="13" id="KW-1185">Reference proteome</keyword>
<dbReference type="Pfam" id="PF08797">
    <property type="entry name" value="HIRAN"/>
    <property type="match status" value="1"/>
</dbReference>
<reference evidence="12 13" key="1">
    <citation type="journal article" date="2021" name="Nat. Plants">
        <title>The Taxus genome provides insights into paclitaxel biosynthesis.</title>
        <authorList>
            <person name="Xiong X."/>
            <person name="Gou J."/>
            <person name="Liao Q."/>
            <person name="Li Y."/>
            <person name="Zhou Q."/>
            <person name="Bi G."/>
            <person name="Li C."/>
            <person name="Du R."/>
            <person name="Wang X."/>
            <person name="Sun T."/>
            <person name="Guo L."/>
            <person name="Liang H."/>
            <person name="Lu P."/>
            <person name="Wu Y."/>
            <person name="Zhang Z."/>
            <person name="Ro D.K."/>
            <person name="Shang Y."/>
            <person name="Huang S."/>
            <person name="Yan J."/>
        </authorList>
    </citation>
    <scope>NUCLEOTIDE SEQUENCE [LARGE SCALE GENOMIC DNA]</scope>
    <source>
        <strain evidence="12">Ta-2019</strain>
    </source>
</reference>
<evidence type="ECO:0000259" key="11">
    <source>
        <dbReference type="PROSITE" id="PS51192"/>
    </source>
</evidence>
<dbReference type="InterPro" id="IPR014001">
    <property type="entry name" value="Helicase_ATP-bd"/>
</dbReference>
<dbReference type="InterPro" id="IPR050628">
    <property type="entry name" value="SNF2_RAD54_helicase_TF"/>
</dbReference>
<keyword evidence="2" id="KW-0479">Metal-binding</keyword>
<feature type="region of interest" description="Disordered" evidence="10">
    <location>
        <begin position="752"/>
        <end position="785"/>
    </location>
</feature>
<dbReference type="GO" id="GO:0008094">
    <property type="term" value="F:ATP-dependent activity, acting on DNA"/>
    <property type="evidence" value="ECO:0007669"/>
    <property type="project" value="TreeGrafter"/>
</dbReference>
<dbReference type="EMBL" id="JAHRHJ020000005">
    <property type="protein sequence ID" value="KAH9316641.1"/>
    <property type="molecule type" value="Genomic_DNA"/>
</dbReference>
<evidence type="ECO:0000256" key="2">
    <source>
        <dbReference type="ARBA" id="ARBA00022723"/>
    </source>
</evidence>
<feature type="region of interest" description="Disordered" evidence="10">
    <location>
        <begin position="113"/>
        <end position="141"/>
    </location>
</feature>
<dbReference type="Proteomes" id="UP000824469">
    <property type="component" value="Unassembled WGS sequence"/>
</dbReference>
<proteinExistence type="predicted"/>
<evidence type="ECO:0000256" key="3">
    <source>
        <dbReference type="ARBA" id="ARBA00022741"/>
    </source>
</evidence>
<dbReference type="GO" id="GO:0005524">
    <property type="term" value="F:ATP binding"/>
    <property type="evidence" value="ECO:0007669"/>
    <property type="project" value="UniProtKB-KW"/>
</dbReference>
<organism evidence="12 13">
    <name type="scientific">Taxus chinensis</name>
    <name type="common">Chinese yew</name>
    <name type="synonym">Taxus wallichiana var. chinensis</name>
    <dbReference type="NCBI Taxonomy" id="29808"/>
    <lineage>
        <taxon>Eukaryota</taxon>
        <taxon>Viridiplantae</taxon>
        <taxon>Streptophyta</taxon>
        <taxon>Embryophyta</taxon>
        <taxon>Tracheophyta</taxon>
        <taxon>Spermatophyta</taxon>
        <taxon>Pinopsida</taxon>
        <taxon>Pinidae</taxon>
        <taxon>Conifers II</taxon>
        <taxon>Cupressales</taxon>
        <taxon>Taxaceae</taxon>
        <taxon>Taxus</taxon>
    </lineage>
</organism>
<dbReference type="PROSITE" id="PS51192">
    <property type="entry name" value="HELICASE_ATP_BIND_1"/>
    <property type="match status" value="1"/>
</dbReference>
<evidence type="ECO:0000256" key="4">
    <source>
        <dbReference type="ARBA" id="ARBA00022801"/>
    </source>
</evidence>
<feature type="domain" description="Helicase ATP-binding" evidence="11">
    <location>
        <begin position="354"/>
        <end position="482"/>
    </location>
</feature>
<evidence type="ECO:0000256" key="8">
    <source>
        <dbReference type="ARBA" id="ARBA00023242"/>
    </source>
</evidence>
<dbReference type="SUPFAM" id="SSF52540">
    <property type="entry name" value="P-loop containing nucleoside triphosphate hydrolases"/>
    <property type="match status" value="1"/>
</dbReference>
<feature type="compositionally biased region" description="Polar residues" evidence="10">
    <location>
        <begin position="271"/>
        <end position="289"/>
    </location>
</feature>
<keyword evidence="9" id="KW-0175">Coiled coil</keyword>
<feature type="compositionally biased region" description="Acidic residues" evidence="10">
    <location>
        <begin position="768"/>
        <end position="782"/>
    </location>
</feature>
<evidence type="ECO:0000256" key="1">
    <source>
        <dbReference type="ARBA" id="ARBA00004123"/>
    </source>
</evidence>
<comment type="caution">
    <text evidence="12">The sequence shown here is derived from an EMBL/GenBank/DDBJ whole genome shotgun (WGS) entry which is preliminary data.</text>
</comment>
<dbReference type="Gene3D" id="3.30.70.2330">
    <property type="match status" value="1"/>
</dbReference>
<sequence length="1032" mass="115502">MVNLQYYTNIGTIKDNEIVELVREPENPTDSNAIKVLNLGGKQLGYIQPSIAELLAPFVDKGSISIEGFVPKSIPFVYEMLCQIYVSTHKNSMPKILKSLTEAGLDVITSLDPDAEEEKVQNPEEEKIQDQEEEKFQNPKEAPNLEENAIKQNGAQELINLGLPKRRKESSATVVAPLLQPHEKALAWMVDRENSNSLDLQPFWHVSSESGMSQETLYKNVLTIFEKIERPSPLRGGVLAYEMGSERTLILISLVATNPLIPNRGNPLNPTTENLVNLNPENKVNSSLENPLIPKSGNPLNPNPTNSSPKRKRDGRERSGNSTPKKTNADTYKELTLCSKKFVKNDFEPVGVCKTTLVICPSSALSIWTRQLEERTMLGSLKAYLYLGDHCNKISKELCKFDVVLSTYRTLGLELDCPSSLMLEMEWSRVILDEAQFLNNSGTKEAKAAIALKAQRRWATISTPTENTSLNLFLVLDFLKFQPSSIQMPLGQGSTICQSDLQALTDSLGLRRTKGLNEHSPVIGKAVINVEGSDGYIKDGQSSLEAKKIEEKRGKEEQKEVEETLYETTEAPIQAVINIEGSDAHSSDGQSSLEAKQIEEKKGKGEQEEVEETLYGTTEAPIQAVINIEGSDGHSSGDQSSLEAKQIEEKKEEEEQEEVEETLYEATEAPIQTSPKIERGAQARAYFGDLEGINFDLNITTTPLHDLVEGPLYADEGRRLQTSEVADVGPGVADVNQQPITIDSEASLENCAPSYEDNQVEVGKKEDNEEDGDNKDDDEDSDDSRFDSLGAMMEAAETSSLSRDQAKKLLLRMVNVALRGDDPWQERTIKLIEDINKMQVEMTSLRNCVPLKNEVVKKYAKYIQCEDWNEILLKAWEEANRVSGNESGLLDVQSTKFCDDPVLAPAIYTLRWMVNVLKQRVEVTSVYHAYGYDMQCRNEELTKSLDVVKEELLGVKEELEETKASLACSITTANEDRREQSQLREKMERDLADLRRENEQMKKEKEEILQASKVLYEENKDLVKKLIGASYL</sequence>
<dbReference type="InterPro" id="IPR000330">
    <property type="entry name" value="SNF2_N"/>
</dbReference>
<keyword evidence="8" id="KW-0539">Nucleus</keyword>
<protein>
    <recommendedName>
        <fullName evidence="11">Helicase ATP-binding domain-containing protein</fullName>
    </recommendedName>
</protein>
<feature type="region of interest" description="Disordered" evidence="10">
    <location>
        <begin position="629"/>
        <end position="677"/>
    </location>
</feature>
<feature type="compositionally biased region" description="Acidic residues" evidence="10">
    <location>
        <begin position="651"/>
        <end position="663"/>
    </location>
</feature>
<evidence type="ECO:0000313" key="12">
    <source>
        <dbReference type="EMBL" id="KAH9316641.1"/>
    </source>
</evidence>
<feature type="compositionally biased region" description="Low complexity" evidence="10">
    <location>
        <begin position="633"/>
        <end position="644"/>
    </location>
</feature>
<dbReference type="PANTHER" id="PTHR45626:SF17">
    <property type="entry name" value="HELICASE-LIKE TRANSCRIPTION FACTOR"/>
    <property type="match status" value="1"/>
</dbReference>
<accession>A0AA38LAD7</accession>
<name>A0AA38LAD7_TAXCH</name>
<feature type="region of interest" description="Disordered" evidence="10">
    <location>
        <begin position="271"/>
        <end position="328"/>
    </location>
</feature>
<feature type="coiled-coil region" evidence="9">
    <location>
        <begin position="938"/>
        <end position="1018"/>
    </location>
</feature>
<evidence type="ECO:0000256" key="5">
    <source>
        <dbReference type="ARBA" id="ARBA00022806"/>
    </source>
</evidence>
<keyword evidence="5" id="KW-0347">Helicase</keyword>
<evidence type="ECO:0000256" key="6">
    <source>
        <dbReference type="ARBA" id="ARBA00022833"/>
    </source>
</evidence>
<evidence type="ECO:0000256" key="10">
    <source>
        <dbReference type="SAM" id="MobiDB-lite"/>
    </source>
</evidence>
<dbReference type="GO" id="GO:0004386">
    <property type="term" value="F:helicase activity"/>
    <property type="evidence" value="ECO:0007669"/>
    <property type="project" value="UniProtKB-KW"/>
</dbReference>
<dbReference type="GO" id="GO:0016818">
    <property type="term" value="F:hydrolase activity, acting on acid anhydrides, in phosphorus-containing anhydrides"/>
    <property type="evidence" value="ECO:0007669"/>
    <property type="project" value="InterPro"/>
</dbReference>
<dbReference type="SMART" id="SM00910">
    <property type="entry name" value="HIRAN"/>
    <property type="match status" value="1"/>
</dbReference>
<feature type="compositionally biased region" description="Low complexity" evidence="10">
    <location>
        <begin position="296"/>
        <end position="308"/>
    </location>
</feature>
<gene>
    <name evidence="12" type="ORF">KI387_025268</name>
</gene>
<dbReference type="Pfam" id="PF00176">
    <property type="entry name" value="SNF2-rel_dom"/>
    <property type="match status" value="1"/>
</dbReference>
<feature type="region of interest" description="Disordered" evidence="10">
    <location>
        <begin position="582"/>
        <end position="613"/>
    </location>
</feature>
<comment type="subcellular location">
    <subcellularLocation>
        <location evidence="1">Nucleus</location>
    </subcellularLocation>
</comment>
<dbReference type="Gene3D" id="3.40.50.10810">
    <property type="entry name" value="Tandem AAA-ATPase domain"/>
    <property type="match status" value="1"/>
</dbReference>
<dbReference type="GO" id="GO:0006281">
    <property type="term" value="P:DNA repair"/>
    <property type="evidence" value="ECO:0007669"/>
    <property type="project" value="TreeGrafter"/>
</dbReference>
<keyword evidence="7" id="KW-0067">ATP-binding</keyword>